<comment type="caution">
    <text evidence="1">The sequence shown here is derived from an EMBL/GenBank/DDBJ whole genome shotgun (WGS) entry which is preliminary data.</text>
</comment>
<name>A0ABW3V0R4_9BACL</name>
<dbReference type="RefSeq" id="WP_345585042.1">
    <property type="nucleotide sequence ID" value="NZ_BAABJG010000002.1"/>
</dbReference>
<evidence type="ECO:0000313" key="1">
    <source>
        <dbReference type="EMBL" id="MFD1225535.1"/>
    </source>
</evidence>
<dbReference type="Pfam" id="PF05135">
    <property type="entry name" value="Phage_connect_1"/>
    <property type="match status" value="1"/>
</dbReference>
<dbReference type="EMBL" id="JBHTLU010000065">
    <property type="protein sequence ID" value="MFD1225535.1"/>
    <property type="molecule type" value="Genomic_DNA"/>
</dbReference>
<reference evidence="2" key="1">
    <citation type="journal article" date="2019" name="Int. J. Syst. Evol. Microbiol.">
        <title>The Global Catalogue of Microorganisms (GCM) 10K type strain sequencing project: providing services to taxonomists for standard genome sequencing and annotation.</title>
        <authorList>
            <consortium name="The Broad Institute Genomics Platform"/>
            <consortium name="The Broad Institute Genome Sequencing Center for Infectious Disease"/>
            <person name="Wu L."/>
            <person name="Ma J."/>
        </authorList>
    </citation>
    <scope>NUCLEOTIDE SEQUENCE [LARGE SCALE GENOMIC DNA]</scope>
    <source>
        <strain evidence="2">CCUG 53270</strain>
    </source>
</reference>
<evidence type="ECO:0000313" key="2">
    <source>
        <dbReference type="Proteomes" id="UP001597180"/>
    </source>
</evidence>
<dbReference type="InterPro" id="IPR021146">
    <property type="entry name" value="Phage_gp6-like_head-tail"/>
</dbReference>
<gene>
    <name evidence="1" type="ORF">ACFQ4B_36205</name>
</gene>
<proteinExistence type="predicted"/>
<organism evidence="1 2">
    <name type="scientific">Paenibacillus vulneris</name>
    <dbReference type="NCBI Taxonomy" id="1133364"/>
    <lineage>
        <taxon>Bacteria</taxon>
        <taxon>Bacillati</taxon>
        <taxon>Bacillota</taxon>
        <taxon>Bacilli</taxon>
        <taxon>Bacillales</taxon>
        <taxon>Paenibacillaceae</taxon>
        <taxon>Paenibacillus</taxon>
    </lineage>
</organism>
<sequence>MMTNDLYDPYLIKLKSLLGIGPGDISKDDRLLFAIETVVQGVMSYCNITEIPPALVNTVVLIAKDYDKSQNPEETSQMVQSVKRGDVQTTFFNSGSGGPGASFVQAYSKQLNAFRKLRW</sequence>
<dbReference type="Proteomes" id="UP001597180">
    <property type="component" value="Unassembled WGS sequence"/>
</dbReference>
<protein>
    <submittedName>
        <fullName evidence="1">Phage head-tail connector protein</fullName>
    </submittedName>
</protein>
<accession>A0ABW3V0R4</accession>
<keyword evidence="2" id="KW-1185">Reference proteome</keyword>